<dbReference type="PANTHER" id="PTHR45640:SF26">
    <property type="entry name" value="RE23625P"/>
    <property type="match status" value="1"/>
</dbReference>
<keyword evidence="5" id="KW-1185">Reference proteome</keyword>
<dbReference type="PRINTS" id="PR00299">
    <property type="entry name" value="ACRYSTALLIN"/>
</dbReference>
<dbReference type="InterPro" id="IPR001436">
    <property type="entry name" value="Alpha-crystallin/sHSP_animal"/>
</dbReference>
<evidence type="ECO:0000256" key="1">
    <source>
        <dbReference type="PROSITE-ProRule" id="PRU00285"/>
    </source>
</evidence>
<evidence type="ECO:0000256" key="2">
    <source>
        <dbReference type="RuleBase" id="RU003616"/>
    </source>
</evidence>
<dbReference type="GO" id="GO:0051082">
    <property type="term" value="F:unfolded protein binding"/>
    <property type="evidence" value="ECO:0007669"/>
    <property type="project" value="TreeGrafter"/>
</dbReference>
<feature type="compositionally biased region" description="Gly residues" evidence="3">
    <location>
        <begin position="157"/>
        <end position="178"/>
    </location>
</feature>
<dbReference type="GO" id="GO:0042026">
    <property type="term" value="P:protein refolding"/>
    <property type="evidence" value="ECO:0007669"/>
    <property type="project" value="TreeGrafter"/>
</dbReference>
<dbReference type="SUPFAM" id="SSF49764">
    <property type="entry name" value="HSP20-like chaperones"/>
    <property type="match status" value="1"/>
</dbReference>
<organism evidence="5 6">
    <name type="scientific">Acrobeloides nanus</name>
    <dbReference type="NCBI Taxonomy" id="290746"/>
    <lineage>
        <taxon>Eukaryota</taxon>
        <taxon>Metazoa</taxon>
        <taxon>Ecdysozoa</taxon>
        <taxon>Nematoda</taxon>
        <taxon>Chromadorea</taxon>
        <taxon>Rhabditida</taxon>
        <taxon>Tylenchina</taxon>
        <taxon>Cephalobomorpha</taxon>
        <taxon>Cephaloboidea</taxon>
        <taxon>Cephalobidae</taxon>
        <taxon>Acrobeloides</taxon>
    </lineage>
</organism>
<dbReference type="Pfam" id="PF00011">
    <property type="entry name" value="HSP20"/>
    <property type="match status" value="1"/>
</dbReference>
<dbReference type="PANTHER" id="PTHR45640">
    <property type="entry name" value="HEAT SHOCK PROTEIN HSP-12.2-RELATED"/>
    <property type="match status" value="1"/>
</dbReference>
<dbReference type="InterPro" id="IPR008978">
    <property type="entry name" value="HSP20-like_chaperone"/>
</dbReference>
<reference evidence="6" key="1">
    <citation type="submission" date="2022-11" db="UniProtKB">
        <authorList>
            <consortium name="WormBaseParasite"/>
        </authorList>
    </citation>
    <scope>IDENTIFICATION</scope>
</reference>
<protein>
    <submittedName>
        <fullName evidence="6">SHSP domain-containing protein</fullName>
    </submittedName>
</protein>
<dbReference type="AlphaFoldDB" id="A0A914CX44"/>
<dbReference type="WBParaSite" id="ACRNAN_scaffold1479.g9452.t1">
    <property type="protein sequence ID" value="ACRNAN_scaffold1479.g9452.t1"/>
    <property type="gene ID" value="ACRNAN_scaffold1479.g9452"/>
</dbReference>
<feature type="domain" description="SHSP" evidence="4">
    <location>
        <begin position="23"/>
        <end position="136"/>
    </location>
</feature>
<comment type="similarity">
    <text evidence="1 2">Belongs to the small heat shock protein (HSP20) family.</text>
</comment>
<dbReference type="PROSITE" id="PS01031">
    <property type="entry name" value="SHSP"/>
    <property type="match status" value="1"/>
</dbReference>
<evidence type="ECO:0000313" key="5">
    <source>
        <dbReference type="Proteomes" id="UP000887540"/>
    </source>
</evidence>
<dbReference type="CDD" id="cd06526">
    <property type="entry name" value="metazoan_ACD"/>
    <property type="match status" value="1"/>
</dbReference>
<dbReference type="GO" id="GO:0009408">
    <property type="term" value="P:response to heat"/>
    <property type="evidence" value="ECO:0007669"/>
    <property type="project" value="TreeGrafter"/>
</dbReference>
<proteinExistence type="inferred from homology"/>
<dbReference type="GO" id="GO:0005737">
    <property type="term" value="C:cytoplasm"/>
    <property type="evidence" value="ECO:0007669"/>
    <property type="project" value="TreeGrafter"/>
</dbReference>
<accession>A0A914CX44</accession>
<evidence type="ECO:0000256" key="3">
    <source>
        <dbReference type="SAM" id="MobiDB-lite"/>
    </source>
</evidence>
<dbReference type="GO" id="GO:0005634">
    <property type="term" value="C:nucleus"/>
    <property type="evidence" value="ECO:0007669"/>
    <property type="project" value="TreeGrafter"/>
</dbReference>
<dbReference type="Gene3D" id="2.60.40.790">
    <property type="match status" value="1"/>
</dbReference>
<name>A0A914CX44_9BILA</name>
<evidence type="ECO:0000313" key="6">
    <source>
        <dbReference type="WBParaSite" id="ACRNAN_scaffold1479.g9452.t1"/>
    </source>
</evidence>
<evidence type="ECO:0000259" key="4">
    <source>
        <dbReference type="PROSITE" id="PS01031"/>
    </source>
</evidence>
<dbReference type="InterPro" id="IPR002068">
    <property type="entry name" value="A-crystallin/Hsp20_dom"/>
</dbReference>
<dbReference type="Proteomes" id="UP000887540">
    <property type="component" value="Unplaced"/>
</dbReference>
<sequence length="186" mass="20632">MKRILATLTIVMLVYASTWAFTMLMTNFTPRIRDHAGQLQVKDNGDFEYRVDVSGFRPEEIQVNLEGDEFLIQASHDERHTGEAVHREFTRRVRIPDGIQKDTIRCDIDTRGRLHVQGHTQMLEGGQRRPIPIGRRREQEQIGQSTSAAGQGVLEGQRGGEQGVGGAGGRGGNIGGNVGERSAKQQ</sequence>
<feature type="region of interest" description="Disordered" evidence="3">
    <location>
        <begin position="136"/>
        <end position="186"/>
    </location>
</feature>